<sequence length="143" mass="16299">MKESSTSALLHRLFNSNDLENFFECNADAMQTPEFHAYIQNLCGELKLVPEQVIRYSGIERTYGHQLFNGTRKPSRDKVIQLAFGFALDLDGAQRLLQIALKSPLYPKIRRDAAVIFCIDRHKDFWETQSVLHSLGLTLLGGE</sequence>
<evidence type="ECO:0008006" key="3">
    <source>
        <dbReference type="Google" id="ProtNLM"/>
    </source>
</evidence>
<evidence type="ECO:0000313" key="1">
    <source>
        <dbReference type="EMBL" id="GAP16018.1"/>
    </source>
</evidence>
<dbReference type="EMBL" id="DF967973">
    <property type="protein sequence ID" value="GAP16018.1"/>
    <property type="molecule type" value="Genomic_DNA"/>
</dbReference>
<dbReference type="Proteomes" id="UP000055060">
    <property type="component" value="Unassembled WGS sequence"/>
</dbReference>
<reference evidence="1" key="1">
    <citation type="submission" date="2015-07" db="EMBL/GenBank/DDBJ databases">
        <title>Draft Genome Sequences of Anaerolinea thermolimosa IMO-1, Bellilinea caldifistulae GOMI-1, Leptolinea tardivitalis YMTK-2, Levilinea saccharolytica KIBI-1,Longilinea arvoryzae KOME-1, Previously Described as Members of the Anaerolineaceae (Chloroflexi).</title>
        <authorList>
            <person name="Sekiguchi Y."/>
            <person name="Ohashi A."/>
            <person name="Matsuura N."/>
            <person name="Tourlousse M.D."/>
        </authorList>
    </citation>
    <scope>NUCLEOTIDE SEQUENCE [LARGE SCALE GENOMIC DNA]</scope>
    <source>
        <strain evidence="1">KOME-1</strain>
    </source>
</reference>
<organism evidence="1">
    <name type="scientific">Longilinea arvoryzae</name>
    <dbReference type="NCBI Taxonomy" id="360412"/>
    <lineage>
        <taxon>Bacteria</taxon>
        <taxon>Bacillati</taxon>
        <taxon>Chloroflexota</taxon>
        <taxon>Anaerolineae</taxon>
        <taxon>Anaerolineales</taxon>
        <taxon>Anaerolineaceae</taxon>
        <taxon>Longilinea</taxon>
    </lineage>
</organism>
<dbReference type="OrthoDB" id="3233490at2"/>
<evidence type="ECO:0000313" key="2">
    <source>
        <dbReference type="Proteomes" id="UP000055060"/>
    </source>
</evidence>
<proteinExistence type="predicted"/>
<dbReference type="AlphaFoldDB" id="A0A0K8MXN1"/>
<accession>A0A0K8MXN1</accession>
<keyword evidence="2" id="KW-1185">Reference proteome</keyword>
<gene>
    <name evidence="1" type="ORF">LARV_03813</name>
</gene>
<dbReference type="RefSeq" id="WP_075075412.1">
    <property type="nucleotide sequence ID" value="NZ_DF967973.1"/>
</dbReference>
<protein>
    <recommendedName>
        <fullName evidence="3">XRE family transcriptional regulator</fullName>
    </recommendedName>
</protein>
<name>A0A0K8MXN1_9CHLR</name>
<dbReference type="STRING" id="360412.LARV_03813"/>